<dbReference type="EMBL" id="NHYD01003031">
    <property type="protein sequence ID" value="PPQ83245.1"/>
    <property type="molecule type" value="Genomic_DNA"/>
</dbReference>
<keyword evidence="1" id="KW-1133">Transmembrane helix</keyword>
<evidence type="ECO:0000313" key="3">
    <source>
        <dbReference type="Proteomes" id="UP000283269"/>
    </source>
</evidence>
<dbReference type="InParanoid" id="A0A409WXL3"/>
<keyword evidence="1" id="KW-0472">Membrane</keyword>
<sequence length="239" mass="26058">MDGASDFSLNIVVDAVAVRVRTPVRDTDVAADATLFVSARPRLPWGVIYRRDLARETLRVILCLCLVFVAIAAETDGIIIVARLKIVHIHIHILFIPSFPIQCPLCLSHTLTILSILSILLIGPQPIYVLIASTQTRIHALICKIDIVVPNTIRLHNRRSKLLIRPVPVPVQHLPKRIRSDAGIVLSSFVLAARPPTPGCTEKIVLTLVPLAALDALYALAALLLSTTPRSGTGLTRRG</sequence>
<accession>A0A409WXL3</accession>
<reference evidence="2 3" key="1">
    <citation type="journal article" date="2018" name="Evol. Lett.">
        <title>Horizontal gene cluster transfer increased hallucinogenic mushroom diversity.</title>
        <authorList>
            <person name="Reynolds H.T."/>
            <person name="Vijayakumar V."/>
            <person name="Gluck-Thaler E."/>
            <person name="Korotkin H.B."/>
            <person name="Matheny P.B."/>
            <person name="Slot J.C."/>
        </authorList>
    </citation>
    <scope>NUCLEOTIDE SEQUENCE [LARGE SCALE GENOMIC DNA]</scope>
    <source>
        <strain evidence="2 3">2631</strain>
    </source>
</reference>
<gene>
    <name evidence="2" type="ORF">CVT25_004047</name>
</gene>
<proteinExistence type="predicted"/>
<organism evidence="2 3">
    <name type="scientific">Psilocybe cyanescens</name>
    <dbReference type="NCBI Taxonomy" id="93625"/>
    <lineage>
        <taxon>Eukaryota</taxon>
        <taxon>Fungi</taxon>
        <taxon>Dikarya</taxon>
        <taxon>Basidiomycota</taxon>
        <taxon>Agaricomycotina</taxon>
        <taxon>Agaricomycetes</taxon>
        <taxon>Agaricomycetidae</taxon>
        <taxon>Agaricales</taxon>
        <taxon>Agaricineae</taxon>
        <taxon>Strophariaceae</taxon>
        <taxon>Psilocybe</taxon>
    </lineage>
</organism>
<name>A0A409WXL3_PSICY</name>
<protein>
    <submittedName>
        <fullName evidence="2">Uncharacterized protein</fullName>
    </submittedName>
</protein>
<feature type="transmembrane region" description="Helical" evidence="1">
    <location>
        <begin position="58"/>
        <end position="82"/>
    </location>
</feature>
<comment type="caution">
    <text evidence="2">The sequence shown here is derived from an EMBL/GenBank/DDBJ whole genome shotgun (WGS) entry which is preliminary data.</text>
</comment>
<feature type="transmembrane region" description="Helical" evidence="1">
    <location>
        <begin position="103"/>
        <end position="123"/>
    </location>
</feature>
<evidence type="ECO:0000313" key="2">
    <source>
        <dbReference type="EMBL" id="PPQ83245.1"/>
    </source>
</evidence>
<keyword evidence="1" id="KW-0812">Transmembrane</keyword>
<dbReference type="Proteomes" id="UP000283269">
    <property type="component" value="Unassembled WGS sequence"/>
</dbReference>
<dbReference type="AlphaFoldDB" id="A0A409WXL3"/>
<keyword evidence="3" id="KW-1185">Reference proteome</keyword>
<feature type="transmembrane region" description="Helical" evidence="1">
    <location>
        <begin position="204"/>
        <end position="225"/>
    </location>
</feature>
<evidence type="ECO:0000256" key="1">
    <source>
        <dbReference type="SAM" id="Phobius"/>
    </source>
</evidence>